<dbReference type="Gene3D" id="3.40.190.10">
    <property type="entry name" value="Periplasmic binding protein-like II"/>
    <property type="match status" value="2"/>
</dbReference>
<dbReference type="GO" id="GO:0004664">
    <property type="term" value="F:prephenate dehydratase activity"/>
    <property type="evidence" value="ECO:0007669"/>
    <property type="project" value="UniProtKB-EC"/>
</dbReference>
<dbReference type="InterPro" id="IPR036263">
    <property type="entry name" value="Chorismate_II_sf"/>
</dbReference>
<dbReference type="Pfam" id="PF00800">
    <property type="entry name" value="PDT"/>
    <property type="match status" value="1"/>
</dbReference>
<keyword evidence="12" id="KW-0584">Phenylalanine biosynthesis</keyword>
<comment type="function">
    <text evidence="2">Catalyzes the Claisen rearrangement of chorismate to prephenate and the decarboxylation/dehydration of prephenate to phenylpyruvate.</text>
</comment>
<evidence type="ECO:0000259" key="20">
    <source>
        <dbReference type="PROSITE" id="PS51171"/>
    </source>
</evidence>
<feature type="domain" description="ACT" evidence="21">
    <location>
        <begin position="275"/>
        <end position="356"/>
    </location>
</feature>
<dbReference type="SMART" id="SM00830">
    <property type="entry name" value="CM_2"/>
    <property type="match status" value="1"/>
</dbReference>
<dbReference type="Pfam" id="PF01817">
    <property type="entry name" value="CM_2"/>
    <property type="match status" value="1"/>
</dbReference>
<dbReference type="GO" id="GO:0046417">
    <property type="term" value="P:chorismate metabolic process"/>
    <property type="evidence" value="ECO:0007669"/>
    <property type="project" value="InterPro"/>
</dbReference>
<evidence type="ECO:0000256" key="11">
    <source>
        <dbReference type="ARBA" id="ARBA00023141"/>
    </source>
</evidence>
<dbReference type="InterPro" id="IPR036979">
    <property type="entry name" value="CM_dom_sf"/>
</dbReference>
<keyword evidence="13" id="KW-0413">Isomerase</keyword>
<feature type="domain" description="Chorismate mutase" evidence="19">
    <location>
        <begin position="1"/>
        <end position="90"/>
    </location>
</feature>
<evidence type="ECO:0000256" key="6">
    <source>
        <dbReference type="ARBA" id="ARBA00012404"/>
    </source>
</evidence>
<evidence type="ECO:0000313" key="23">
    <source>
        <dbReference type="Proteomes" id="UP000253426"/>
    </source>
</evidence>
<dbReference type="SUPFAM" id="SSF53850">
    <property type="entry name" value="Periplasmic binding protein-like II"/>
    <property type="match status" value="1"/>
</dbReference>
<evidence type="ECO:0000256" key="8">
    <source>
        <dbReference type="ARBA" id="ARBA00014401"/>
    </source>
</evidence>
<dbReference type="OrthoDB" id="9802281at2"/>
<comment type="pathway">
    <text evidence="4">Amino-acid biosynthesis; L-phenylalanine biosynthesis; phenylpyruvate from prephenate: step 1/1.</text>
</comment>
<evidence type="ECO:0000313" key="22">
    <source>
        <dbReference type="EMBL" id="RBP47260.1"/>
    </source>
</evidence>
<keyword evidence="23" id="KW-1185">Reference proteome</keyword>
<name>A0A366HTU4_9BACT</name>
<dbReference type="PROSITE" id="PS51171">
    <property type="entry name" value="PREPHENATE_DEHYDR_3"/>
    <property type="match status" value="1"/>
</dbReference>
<dbReference type="PIRSF" id="PIRSF001500">
    <property type="entry name" value="Chor_mut_pdt_Ppr"/>
    <property type="match status" value="1"/>
</dbReference>
<organism evidence="22 23">
    <name type="scientific">Roseimicrobium gellanilyticum</name>
    <dbReference type="NCBI Taxonomy" id="748857"/>
    <lineage>
        <taxon>Bacteria</taxon>
        <taxon>Pseudomonadati</taxon>
        <taxon>Verrucomicrobiota</taxon>
        <taxon>Verrucomicrobiia</taxon>
        <taxon>Verrucomicrobiales</taxon>
        <taxon>Verrucomicrobiaceae</taxon>
        <taxon>Roseimicrobium</taxon>
    </lineage>
</organism>
<keyword evidence="10" id="KW-0028">Amino-acid biosynthesis</keyword>
<dbReference type="InterPro" id="IPR001086">
    <property type="entry name" value="Preph_deHydtase"/>
</dbReference>
<dbReference type="Proteomes" id="UP000253426">
    <property type="component" value="Unassembled WGS sequence"/>
</dbReference>
<dbReference type="EC" id="4.2.1.51" evidence="7"/>
<dbReference type="GO" id="GO:0005737">
    <property type="term" value="C:cytoplasm"/>
    <property type="evidence" value="ECO:0007669"/>
    <property type="project" value="UniProtKB-SubCell"/>
</dbReference>
<reference evidence="22 23" key="1">
    <citation type="submission" date="2018-06" db="EMBL/GenBank/DDBJ databases">
        <title>Genomic Encyclopedia of Type Strains, Phase IV (KMG-IV): sequencing the most valuable type-strain genomes for metagenomic binning, comparative biology and taxonomic classification.</title>
        <authorList>
            <person name="Goeker M."/>
        </authorList>
    </citation>
    <scope>NUCLEOTIDE SEQUENCE [LARGE SCALE GENOMIC DNA]</scope>
    <source>
        <strain evidence="22 23">DSM 25532</strain>
    </source>
</reference>
<dbReference type="UniPathway" id="UPA00120">
    <property type="reaction ID" value="UER00203"/>
</dbReference>
<dbReference type="PROSITE" id="PS51671">
    <property type="entry name" value="ACT"/>
    <property type="match status" value="1"/>
</dbReference>
<dbReference type="CDD" id="cd04905">
    <property type="entry name" value="ACT_CM-PDT"/>
    <property type="match status" value="1"/>
</dbReference>
<feature type="domain" description="Prephenate dehydratase" evidence="20">
    <location>
        <begin position="90"/>
        <end position="263"/>
    </location>
</feature>
<dbReference type="InterPro" id="IPR045865">
    <property type="entry name" value="ACT-like_dom_sf"/>
</dbReference>
<evidence type="ECO:0000256" key="3">
    <source>
        <dbReference type="ARBA" id="ARBA00004496"/>
    </source>
</evidence>
<dbReference type="Gene3D" id="1.20.59.10">
    <property type="entry name" value="Chorismate mutase"/>
    <property type="match status" value="1"/>
</dbReference>
<evidence type="ECO:0000259" key="21">
    <source>
        <dbReference type="PROSITE" id="PS51671"/>
    </source>
</evidence>
<evidence type="ECO:0000256" key="9">
    <source>
        <dbReference type="ARBA" id="ARBA00022490"/>
    </source>
</evidence>
<dbReference type="PROSITE" id="PS51168">
    <property type="entry name" value="CHORISMATE_MUT_2"/>
    <property type="match status" value="1"/>
</dbReference>
<dbReference type="InterPro" id="IPR008242">
    <property type="entry name" value="Chor_mutase/pphenate_deHydtase"/>
</dbReference>
<evidence type="ECO:0000256" key="15">
    <source>
        <dbReference type="ARBA" id="ARBA00023268"/>
    </source>
</evidence>
<dbReference type="PANTHER" id="PTHR21022:SF19">
    <property type="entry name" value="PREPHENATE DEHYDRATASE-RELATED"/>
    <property type="match status" value="1"/>
</dbReference>
<dbReference type="PANTHER" id="PTHR21022">
    <property type="entry name" value="PREPHENATE DEHYDRATASE P PROTEIN"/>
    <property type="match status" value="1"/>
</dbReference>
<comment type="catalytic activity">
    <reaction evidence="1">
        <text>chorismate = prephenate</text>
        <dbReference type="Rhea" id="RHEA:13897"/>
        <dbReference type="ChEBI" id="CHEBI:29748"/>
        <dbReference type="ChEBI" id="CHEBI:29934"/>
        <dbReference type="EC" id="5.4.99.5"/>
    </reaction>
</comment>
<evidence type="ECO:0000259" key="19">
    <source>
        <dbReference type="PROSITE" id="PS51168"/>
    </source>
</evidence>
<evidence type="ECO:0000256" key="10">
    <source>
        <dbReference type="ARBA" id="ARBA00022605"/>
    </source>
</evidence>
<evidence type="ECO:0000256" key="14">
    <source>
        <dbReference type="ARBA" id="ARBA00023239"/>
    </source>
</evidence>
<dbReference type="RefSeq" id="WP_113956212.1">
    <property type="nucleotide sequence ID" value="NZ_QNRR01000001.1"/>
</dbReference>
<evidence type="ECO:0000256" key="17">
    <source>
        <dbReference type="ARBA" id="ARBA00031520"/>
    </source>
</evidence>
<dbReference type="GO" id="GO:0009094">
    <property type="term" value="P:L-phenylalanine biosynthetic process"/>
    <property type="evidence" value="ECO:0007669"/>
    <property type="project" value="UniProtKB-UniPathway"/>
</dbReference>
<dbReference type="SUPFAM" id="SSF55021">
    <property type="entry name" value="ACT-like"/>
    <property type="match status" value="1"/>
</dbReference>
<evidence type="ECO:0000256" key="5">
    <source>
        <dbReference type="ARBA" id="ARBA00004817"/>
    </source>
</evidence>
<dbReference type="CDD" id="cd13630">
    <property type="entry name" value="PBP2_PDT_1"/>
    <property type="match status" value="1"/>
</dbReference>
<comment type="catalytic activity">
    <reaction evidence="18">
        <text>prephenate + H(+) = 3-phenylpyruvate + CO2 + H2O</text>
        <dbReference type="Rhea" id="RHEA:21648"/>
        <dbReference type="ChEBI" id="CHEBI:15377"/>
        <dbReference type="ChEBI" id="CHEBI:15378"/>
        <dbReference type="ChEBI" id="CHEBI:16526"/>
        <dbReference type="ChEBI" id="CHEBI:18005"/>
        <dbReference type="ChEBI" id="CHEBI:29934"/>
        <dbReference type="EC" id="4.2.1.51"/>
    </reaction>
</comment>
<dbReference type="InterPro" id="IPR002912">
    <property type="entry name" value="ACT_dom"/>
</dbReference>
<dbReference type="Gene3D" id="3.30.70.260">
    <property type="match status" value="1"/>
</dbReference>
<evidence type="ECO:0000256" key="2">
    <source>
        <dbReference type="ARBA" id="ARBA00002364"/>
    </source>
</evidence>
<keyword evidence="9" id="KW-0963">Cytoplasm</keyword>
<evidence type="ECO:0000256" key="16">
    <source>
        <dbReference type="ARBA" id="ARBA00031175"/>
    </source>
</evidence>
<dbReference type="AlphaFoldDB" id="A0A366HTU4"/>
<comment type="caution">
    <text evidence="22">The sequence shown here is derived from an EMBL/GenBank/DDBJ whole genome shotgun (WGS) entry which is preliminary data.</text>
</comment>
<dbReference type="InterPro" id="IPR002701">
    <property type="entry name" value="CM_II_prokaryot"/>
</dbReference>
<keyword evidence="11" id="KW-0057">Aromatic amino acid biosynthesis</keyword>
<dbReference type="EMBL" id="QNRR01000001">
    <property type="protein sequence ID" value="RBP47260.1"/>
    <property type="molecule type" value="Genomic_DNA"/>
</dbReference>
<dbReference type="EC" id="5.4.99.5" evidence="6"/>
<keyword evidence="15" id="KW-0511">Multifunctional enzyme</keyword>
<dbReference type="UniPathway" id="UPA00121">
    <property type="reaction ID" value="UER00345"/>
</dbReference>
<gene>
    <name evidence="22" type="ORF">DES53_10157</name>
</gene>
<dbReference type="Pfam" id="PF01842">
    <property type="entry name" value="ACT"/>
    <property type="match status" value="1"/>
</dbReference>
<evidence type="ECO:0000256" key="18">
    <source>
        <dbReference type="ARBA" id="ARBA00047848"/>
    </source>
</evidence>
<evidence type="ECO:0000256" key="1">
    <source>
        <dbReference type="ARBA" id="ARBA00000824"/>
    </source>
</evidence>
<evidence type="ECO:0000256" key="13">
    <source>
        <dbReference type="ARBA" id="ARBA00023235"/>
    </source>
</evidence>
<sequence length="362" mass="40395">MTLEDVRIEIDRVDQDLLRLLNERADLVHHVGEIKRKEGLEIYAPDREERLLKKLIELNKQNKGRLPEKSIRAIYREIISAALALEQDMRISYMGPAGSWTHQAAISRFGNSVLYLPEASTEDVFERVTTQEADYGVLPIEHSTEGAVHHTLDHLVDSPMQIYSQFLWRTETVLMSNGPKDTVDYIYGHPQVIAQCRKWLTHNFPDVELREAPSTSQAAAFACEHPNSAALGTALGAELQGLKIIAASIDDSASQARFIVLGRRPAPATGNDHTMLMVTARDRVGALLEILKAFADHGINVRQIENRPVPVEESASQTHVRFFLEVTGHCHDEALKKSLDVVINDGDAIKILGSYPSSPWGE</sequence>
<comment type="subcellular location">
    <subcellularLocation>
        <location evidence="3">Cytoplasm</location>
    </subcellularLocation>
</comment>
<dbReference type="GO" id="GO:0004106">
    <property type="term" value="F:chorismate mutase activity"/>
    <property type="evidence" value="ECO:0007669"/>
    <property type="project" value="UniProtKB-EC"/>
</dbReference>
<comment type="pathway">
    <text evidence="5">Metabolic intermediate biosynthesis; prephenate biosynthesis; prephenate from chorismate: step 1/1.</text>
</comment>
<evidence type="ECO:0000256" key="7">
    <source>
        <dbReference type="ARBA" id="ARBA00013147"/>
    </source>
</evidence>
<evidence type="ECO:0000256" key="4">
    <source>
        <dbReference type="ARBA" id="ARBA00004741"/>
    </source>
</evidence>
<protein>
    <recommendedName>
        <fullName evidence="8">Bifunctional chorismate mutase/prephenate dehydratase</fullName>
        <ecNumber evidence="7">4.2.1.51</ecNumber>
        <ecNumber evidence="6">5.4.99.5</ecNumber>
    </recommendedName>
    <alternativeName>
        <fullName evidence="17">Chorismate mutase-prephenate dehydratase</fullName>
    </alternativeName>
    <alternativeName>
        <fullName evidence="16">p-protein</fullName>
    </alternativeName>
</protein>
<proteinExistence type="predicted"/>
<keyword evidence="14" id="KW-0456">Lyase</keyword>
<accession>A0A366HTU4</accession>
<evidence type="ECO:0000256" key="12">
    <source>
        <dbReference type="ARBA" id="ARBA00023222"/>
    </source>
</evidence>
<dbReference type="SUPFAM" id="SSF48600">
    <property type="entry name" value="Chorismate mutase II"/>
    <property type="match status" value="1"/>
</dbReference>